<dbReference type="OrthoDB" id="2021064at2759"/>
<dbReference type="SMART" id="SM00774">
    <property type="entry name" value="WRKY"/>
    <property type="match status" value="1"/>
</dbReference>
<dbReference type="EMBL" id="JAHUZN010000013">
    <property type="protein sequence ID" value="KAG8473877.1"/>
    <property type="molecule type" value="Genomic_DNA"/>
</dbReference>
<dbReference type="PROSITE" id="PS50811">
    <property type="entry name" value="WRKY"/>
    <property type="match status" value="1"/>
</dbReference>
<proteinExistence type="predicted"/>
<evidence type="ECO:0000313" key="9">
    <source>
        <dbReference type="Proteomes" id="UP000701853"/>
    </source>
</evidence>
<dbReference type="GO" id="GO:0005634">
    <property type="term" value="C:nucleus"/>
    <property type="evidence" value="ECO:0007669"/>
    <property type="project" value="UniProtKB-SubCell"/>
</dbReference>
<name>A0A8J5Y5S5_9ROSI</name>
<keyword evidence="3" id="KW-0238">DNA-binding</keyword>
<reference evidence="8 9" key="1">
    <citation type="journal article" date="2021" name="bioRxiv">
        <title>The Gossypium anomalum genome as a resource for cotton improvement and evolutionary analysis of hybrid incompatibility.</title>
        <authorList>
            <person name="Grover C.E."/>
            <person name="Yuan D."/>
            <person name="Arick M.A."/>
            <person name="Miller E.R."/>
            <person name="Hu G."/>
            <person name="Peterson D.G."/>
            <person name="Wendel J.F."/>
            <person name="Udall J.A."/>
        </authorList>
    </citation>
    <scope>NUCLEOTIDE SEQUENCE [LARGE SCALE GENOMIC DNA]</scope>
    <source>
        <strain evidence="8">JFW-Udall</strain>
        <tissue evidence="8">Leaf</tissue>
    </source>
</reference>
<keyword evidence="2" id="KW-0805">Transcription regulation</keyword>
<dbReference type="Pfam" id="PF03106">
    <property type="entry name" value="WRKY"/>
    <property type="match status" value="1"/>
</dbReference>
<keyword evidence="4" id="KW-0804">Transcription</keyword>
<dbReference type="Proteomes" id="UP000701853">
    <property type="component" value="Chromosome 13"/>
</dbReference>
<feature type="compositionally biased region" description="Basic and acidic residues" evidence="6">
    <location>
        <begin position="94"/>
        <end position="106"/>
    </location>
</feature>
<accession>A0A8J5Y5S5</accession>
<dbReference type="InterPro" id="IPR036576">
    <property type="entry name" value="WRKY_dom_sf"/>
</dbReference>
<organism evidence="8 9">
    <name type="scientific">Gossypium anomalum</name>
    <dbReference type="NCBI Taxonomy" id="47600"/>
    <lineage>
        <taxon>Eukaryota</taxon>
        <taxon>Viridiplantae</taxon>
        <taxon>Streptophyta</taxon>
        <taxon>Embryophyta</taxon>
        <taxon>Tracheophyta</taxon>
        <taxon>Spermatophyta</taxon>
        <taxon>Magnoliopsida</taxon>
        <taxon>eudicotyledons</taxon>
        <taxon>Gunneridae</taxon>
        <taxon>Pentapetalae</taxon>
        <taxon>rosids</taxon>
        <taxon>malvids</taxon>
        <taxon>Malvales</taxon>
        <taxon>Malvaceae</taxon>
        <taxon>Malvoideae</taxon>
        <taxon>Gossypium</taxon>
    </lineage>
</organism>
<protein>
    <recommendedName>
        <fullName evidence="7">WRKY domain-containing protein</fullName>
    </recommendedName>
</protein>
<sequence>MGTLSAWSENLSTKKKKKVIKQLVEGQDSANQLQILLHNNNNNPSQQQQTEHHLSSTKEQLVDKILSSFNQTLAELTSVNVSSSHNQTGSNDDQLVKSEDCSESRRLRPKDKRGCYKRKRAEEAWTVVSATTQDGHGWRKYGQKEILNSKHPRSYFRCTRKYDQGCRATKQVQRLEDDGSQMYRTTYIGTHTCTNRSFKAPPIISNFESRGTCMAPIEQHDDRLSNLAPTTPVIKRETKEEMSGTPSDVTDLDSAMWKDFMEFEYYSEPNVMISNVYSCTGIKFRNFEMDFVNGFEFDGSDEYSSTNQFCPQLGFCLLILMRTRVKGGEIISNCKCGETCMAPIKQHDDQRSNLAPTTSIVKRETKEEMSGMPSDVTNLDSAT</sequence>
<evidence type="ECO:0000256" key="3">
    <source>
        <dbReference type="ARBA" id="ARBA00023125"/>
    </source>
</evidence>
<keyword evidence="9" id="KW-1185">Reference proteome</keyword>
<dbReference type="PANTHER" id="PTHR31282">
    <property type="entry name" value="WRKY TRANSCRIPTION FACTOR 21-RELATED"/>
    <property type="match status" value="1"/>
</dbReference>
<dbReference type="GO" id="GO:0003700">
    <property type="term" value="F:DNA-binding transcription factor activity"/>
    <property type="evidence" value="ECO:0007669"/>
    <property type="project" value="InterPro"/>
</dbReference>
<feature type="domain" description="WRKY" evidence="7">
    <location>
        <begin position="127"/>
        <end position="191"/>
    </location>
</feature>
<gene>
    <name evidence="8" type="ORF">CXB51_035874</name>
</gene>
<feature type="compositionally biased region" description="Polar residues" evidence="6">
    <location>
        <begin position="80"/>
        <end position="93"/>
    </location>
</feature>
<dbReference type="SUPFAM" id="SSF118290">
    <property type="entry name" value="WRKY DNA-binding domain"/>
    <property type="match status" value="1"/>
</dbReference>
<feature type="region of interest" description="Disordered" evidence="6">
    <location>
        <begin position="364"/>
        <end position="383"/>
    </location>
</feature>
<comment type="caution">
    <text evidence="8">The sequence shown here is derived from an EMBL/GenBank/DDBJ whole genome shotgun (WGS) entry which is preliminary data.</text>
</comment>
<dbReference type="Gene3D" id="2.20.25.80">
    <property type="entry name" value="WRKY domain"/>
    <property type="match status" value="1"/>
</dbReference>
<feature type="region of interest" description="Disordered" evidence="6">
    <location>
        <begin position="80"/>
        <end position="112"/>
    </location>
</feature>
<dbReference type="InterPro" id="IPR003657">
    <property type="entry name" value="WRKY_dom"/>
</dbReference>
<dbReference type="AlphaFoldDB" id="A0A8J5Y5S5"/>
<evidence type="ECO:0000256" key="5">
    <source>
        <dbReference type="ARBA" id="ARBA00023242"/>
    </source>
</evidence>
<evidence type="ECO:0000256" key="6">
    <source>
        <dbReference type="SAM" id="MobiDB-lite"/>
    </source>
</evidence>
<evidence type="ECO:0000313" key="8">
    <source>
        <dbReference type="EMBL" id="KAG8473877.1"/>
    </source>
</evidence>
<keyword evidence="5" id="KW-0539">Nucleus</keyword>
<dbReference type="GO" id="GO:0043565">
    <property type="term" value="F:sequence-specific DNA binding"/>
    <property type="evidence" value="ECO:0007669"/>
    <property type="project" value="InterPro"/>
</dbReference>
<evidence type="ECO:0000256" key="2">
    <source>
        <dbReference type="ARBA" id="ARBA00023015"/>
    </source>
</evidence>
<dbReference type="InterPro" id="IPR044810">
    <property type="entry name" value="WRKY_plant"/>
</dbReference>
<evidence type="ECO:0000256" key="1">
    <source>
        <dbReference type="ARBA" id="ARBA00004123"/>
    </source>
</evidence>
<evidence type="ECO:0000256" key="4">
    <source>
        <dbReference type="ARBA" id="ARBA00023163"/>
    </source>
</evidence>
<comment type="subcellular location">
    <subcellularLocation>
        <location evidence="1">Nucleus</location>
    </subcellularLocation>
</comment>
<evidence type="ECO:0000259" key="7">
    <source>
        <dbReference type="PROSITE" id="PS50811"/>
    </source>
</evidence>